<organism evidence="1 2">
    <name type="scientific">Xenorhabdus hominickii</name>
    <dbReference type="NCBI Taxonomy" id="351679"/>
    <lineage>
        <taxon>Bacteria</taxon>
        <taxon>Pseudomonadati</taxon>
        <taxon>Pseudomonadota</taxon>
        <taxon>Gammaproteobacteria</taxon>
        <taxon>Enterobacterales</taxon>
        <taxon>Morganellaceae</taxon>
        <taxon>Xenorhabdus</taxon>
    </lineage>
</organism>
<protein>
    <submittedName>
        <fullName evidence="1">Uncharacterized protein</fullName>
    </submittedName>
</protein>
<dbReference type="EMBL" id="NJAI01000002">
    <property type="protein sequence ID" value="PHM56489.1"/>
    <property type="molecule type" value="Genomic_DNA"/>
</dbReference>
<evidence type="ECO:0000313" key="2">
    <source>
        <dbReference type="Proteomes" id="UP000225433"/>
    </source>
</evidence>
<comment type="caution">
    <text evidence="1">The sequence shown here is derived from an EMBL/GenBank/DDBJ whole genome shotgun (WGS) entry which is preliminary data.</text>
</comment>
<name>A0A2G0QBF5_XENHO</name>
<gene>
    <name evidence="1" type="ORF">Xhom_01982</name>
</gene>
<proteinExistence type="predicted"/>
<accession>A0A2G0QBF5</accession>
<dbReference type="Proteomes" id="UP000225433">
    <property type="component" value="Unassembled WGS sequence"/>
</dbReference>
<sequence length="84" mass="10175">MLQKMMIFWFRSISHLTIVYSPLIPNSGIIHLHSTIIKPPYWLRPDREHTKMGYWYNGKELNQSKITQDKTMEYKKDKYSPLFL</sequence>
<dbReference type="AlphaFoldDB" id="A0A2G0QBF5"/>
<evidence type="ECO:0000313" key="1">
    <source>
        <dbReference type="EMBL" id="PHM56489.1"/>
    </source>
</evidence>
<reference evidence="1 2" key="1">
    <citation type="journal article" date="2017" name="Nat. Microbiol.">
        <title>Natural product diversity associated with the nematode symbionts Photorhabdus and Xenorhabdus.</title>
        <authorList>
            <person name="Tobias N.J."/>
            <person name="Wolff H."/>
            <person name="Djahanschiri B."/>
            <person name="Grundmann F."/>
            <person name="Kronenwerth M."/>
            <person name="Shi Y.M."/>
            <person name="Simonyi S."/>
            <person name="Grun P."/>
            <person name="Shapiro-Ilan D."/>
            <person name="Pidot S.J."/>
            <person name="Stinear T.P."/>
            <person name="Ebersberger I."/>
            <person name="Bode H.B."/>
        </authorList>
    </citation>
    <scope>NUCLEOTIDE SEQUENCE [LARGE SCALE GENOMIC DNA]</scope>
    <source>
        <strain evidence="1 2">DSM 17903</strain>
    </source>
</reference>